<name>A0ABW2XPW6_9ACTN</name>
<keyword evidence="4" id="KW-1185">Reference proteome</keyword>
<evidence type="ECO:0000259" key="2">
    <source>
        <dbReference type="PROSITE" id="PS51903"/>
    </source>
</evidence>
<gene>
    <name evidence="3" type="ORF">ACFQZM_28925</name>
</gene>
<evidence type="ECO:0000313" key="3">
    <source>
        <dbReference type="EMBL" id="MFD0688551.1"/>
    </source>
</evidence>
<dbReference type="EMBL" id="JBHTGP010000014">
    <property type="protein sequence ID" value="MFD0688551.1"/>
    <property type="molecule type" value="Genomic_DNA"/>
</dbReference>
<dbReference type="Gene3D" id="1.10.1780.10">
    <property type="entry name" value="Clp, N-terminal domain"/>
    <property type="match status" value="2"/>
</dbReference>
<dbReference type="PROSITE" id="PS51903">
    <property type="entry name" value="CLP_R"/>
    <property type="match status" value="1"/>
</dbReference>
<protein>
    <submittedName>
        <fullName evidence="3">Clp protease N-terminal domain-containing protein</fullName>
    </submittedName>
</protein>
<dbReference type="SUPFAM" id="SSF81923">
    <property type="entry name" value="Double Clp-N motif"/>
    <property type="match status" value="2"/>
</dbReference>
<dbReference type="InterPro" id="IPR036628">
    <property type="entry name" value="Clp_N_dom_sf"/>
</dbReference>
<evidence type="ECO:0000313" key="4">
    <source>
        <dbReference type="Proteomes" id="UP001597063"/>
    </source>
</evidence>
<dbReference type="RefSeq" id="WP_131762855.1">
    <property type="nucleotide sequence ID" value="NZ_CAACUY010000265.1"/>
</dbReference>
<proteinExistence type="predicted"/>
<keyword evidence="3" id="KW-0378">Hydrolase</keyword>
<organism evidence="3 4">
    <name type="scientific">Actinomadura fibrosa</name>
    <dbReference type="NCBI Taxonomy" id="111802"/>
    <lineage>
        <taxon>Bacteria</taxon>
        <taxon>Bacillati</taxon>
        <taxon>Actinomycetota</taxon>
        <taxon>Actinomycetes</taxon>
        <taxon>Streptosporangiales</taxon>
        <taxon>Thermomonosporaceae</taxon>
        <taxon>Actinomadura</taxon>
    </lineage>
</organism>
<sequence length="185" mass="19641">MFERFSDAARTAVNGAQAVARSLGDRHIGTEHLLLSLLEGGDATADTLARHGLDPADLRARIARGDNAGGDPLDPEALRAIGIDLDAVREATEESFGEGALDVPAGRHRRSPTGHIPFMADAKKSLELSLRQALRLKSKRIDSGHVALGVLQDPRFRSTRLADAAGADLDALRADLVRQVTAKAA</sequence>
<evidence type="ECO:0000256" key="1">
    <source>
        <dbReference type="PROSITE-ProRule" id="PRU01251"/>
    </source>
</evidence>
<dbReference type="GO" id="GO:0008233">
    <property type="term" value="F:peptidase activity"/>
    <property type="evidence" value="ECO:0007669"/>
    <property type="project" value="UniProtKB-KW"/>
</dbReference>
<keyword evidence="3" id="KW-0645">Protease</keyword>
<dbReference type="Proteomes" id="UP001597063">
    <property type="component" value="Unassembled WGS sequence"/>
</dbReference>
<feature type="domain" description="Clp R" evidence="2">
    <location>
        <begin position="2"/>
        <end position="183"/>
    </location>
</feature>
<accession>A0ABW2XPW6</accession>
<reference evidence="4" key="1">
    <citation type="journal article" date="2019" name="Int. J. Syst. Evol. Microbiol.">
        <title>The Global Catalogue of Microorganisms (GCM) 10K type strain sequencing project: providing services to taxonomists for standard genome sequencing and annotation.</title>
        <authorList>
            <consortium name="The Broad Institute Genomics Platform"/>
            <consortium name="The Broad Institute Genome Sequencing Center for Infectious Disease"/>
            <person name="Wu L."/>
            <person name="Ma J."/>
        </authorList>
    </citation>
    <scope>NUCLEOTIDE SEQUENCE [LARGE SCALE GENOMIC DNA]</scope>
    <source>
        <strain evidence="4">JCM 9371</strain>
    </source>
</reference>
<dbReference type="InterPro" id="IPR004176">
    <property type="entry name" value="Clp_R_N"/>
</dbReference>
<dbReference type="GO" id="GO:0006508">
    <property type="term" value="P:proteolysis"/>
    <property type="evidence" value="ECO:0007669"/>
    <property type="project" value="UniProtKB-KW"/>
</dbReference>
<keyword evidence="1" id="KW-0677">Repeat</keyword>
<dbReference type="Pfam" id="PF02861">
    <property type="entry name" value="Clp_N"/>
    <property type="match status" value="1"/>
</dbReference>
<comment type="caution">
    <text evidence="3">The sequence shown here is derived from an EMBL/GenBank/DDBJ whole genome shotgun (WGS) entry which is preliminary data.</text>
</comment>